<keyword evidence="2" id="KW-1185">Reference proteome</keyword>
<dbReference type="EMBL" id="CAIY01000054">
    <property type="protein sequence ID" value="CCH67720.1"/>
    <property type="molecule type" value="Genomic_DNA"/>
</dbReference>
<proteinExistence type="predicted"/>
<dbReference type="AlphaFoldDB" id="M1X302"/>
<gene>
    <name evidence="1" type="ORF">RINTHH_15650</name>
</gene>
<comment type="caution">
    <text evidence="1">The sequence shown here is derived from an EMBL/GenBank/DDBJ whole genome shotgun (WGS) entry which is preliminary data.</text>
</comment>
<sequence length="43" mass="4746">MRVSPKHSAGSVSIGLIRVGNALKFYLSQNDIFIINTNIMIIL</sequence>
<reference evidence="2" key="2">
    <citation type="submission" date="2016-01" db="EMBL/GenBank/DDBJ databases">
        <title>Diatom-associated endosymboitic cyanobacterium lacks core nitrogen metabolism enzymes.</title>
        <authorList>
            <person name="Hilton J.A."/>
            <person name="Foster R.A."/>
            <person name="Tripp H.J."/>
            <person name="Carter B.J."/>
            <person name="Zehr J.P."/>
            <person name="Villareal T.A."/>
        </authorList>
    </citation>
    <scope>NUCLEOTIDE SEQUENCE [LARGE SCALE GENOMIC DNA]</scope>
    <source>
        <strain evidence="2">HH01</strain>
    </source>
</reference>
<evidence type="ECO:0000313" key="2">
    <source>
        <dbReference type="Proteomes" id="UP000053051"/>
    </source>
</evidence>
<reference evidence="1 2" key="1">
    <citation type="submission" date="2012-05" db="EMBL/GenBank/DDBJ databases">
        <authorList>
            <person name="Hilton J."/>
        </authorList>
    </citation>
    <scope>NUCLEOTIDE SEQUENCE [LARGE SCALE GENOMIC DNA]</scope>
    <source>
        <strain evidence="1 2">HH01</strain>
    </source>
</reference>
<dbReference type="Proteomes" id="UP000053051">
    <property type="component" value="Unassembled WGS sequence"/>
</dbReference>
<name>M1X302_9NOST</name>
<evidence type="ECO:0000313" key="1">
    <source>
        <dbReference type="EMBL" id="CCH67720.1"/>
    </source>
</evidence>
<organism evidence="1 2">
    <name type="scientific">Richelia intracellularis HH01</name>
    <dbReference type="NCBI Taxonomy" id="1165094"/>
    <lineage>
        <taxon>Bacteria</taxon>
        <taxon>Bacillati</taxon>
        <taxon>Cyanobacteriota</taxon>
        <taxon>Cyanophyceae</taxon>
        <taxon>Nostocales</taxon>
        <taxon>Nostocaceae</taxon>
        <taxon>Richelia</taxon>
    </lineage>
</organism>
<protein>
    <submittedName>
        <fullName evidence="1">Uncharacterized protein</fullName>
    </submittedName>
</protein>
<accession>M1X302</accession>